<dbReference type="InterPro" id="IPR001128">
    <property type="entry name" value="Cyt_P450"/>
</dbReference>
<keyword evidence="3 4" id="KW-0349">Heme</keyword>
<comment type="similarity">
    <text evidence="4">Belongs to the cytochrome P450 family.</text>
</comment>
<name>A0A8H7UIV4_MORIS</name>
<gene>
    <name evidence="5" type="ORF">INT43_009001</name>
</gene>
<dbReference type="GO" id="GO:0016705">
    <property type="term" value="F:oxidoreductase activity, acting on paired donors, with incorporation or reduction of molecular oxygen"/>
    <property type="evidence" value="ECO:0007669"/>
    <property type="project" value="InterPro"/>
</dbReference>
<keyword evidence="4" id="KW-0560">Oxidoreductase</keyword>
<feature type="binding site" description="axial binding residue" evidence="3">
    <location>
        <position position="531"/>
    </location>
    <ligand>
        <name>heme</name>
        <dbReference type="ChEBI" id="CHEBI:30413"/>
    </ligand>
    <ligandPart>
        <name>Fe</name>
        <dbReference type="ChEBI" id="CHEBI:18248"/>
    </ligandPart>
</feature>
<evidence type="ECO:0000256" key="1">
    <source>
        <dbReference type="ARBA" id="ARBA00022723"/>
    </source>
</evidence>
<dbReference type="PRINTS" id="PR00463">
    <property type="entry name" value="EP450I"/>
</dbReference>
<dbReference type="SUPFAM" id="SSF48264">
    <property type="entry name" value="Cytochrome P450"/>
    <property type="match status" value="1"/>
</dbReference>
<sequence>MNSLEQLRQWIPSSERLIKAAEDNREVVAAVAGVVTLAGAVRIYNKRSKAPKLQGKSIKDIPGPKHLPFIGNALEFTQDSLAAYMEDLAWKYGEMTYIYLGPKRVLVASSPTVIDTLVKERPNVYKRPLDAERIFKDSKINGLFSMEGNSQLTRLSGDDWRHSRAWLSPQLAAGKINKTKVLIAKHAIELRKNLDQYAEELENLQKKWYHSENSDFNGRYTRSNFYNPNELKTTVDLFGVYAFSVVVDFSFAHDKEHCLPENILEDLKVVFSVMRRRLFGIVPWYRYGIKDADDHKFEATIQSIKESVQRIIEEYDPKTFEDNSDKMSTMLESLWYSLNHTAPEQVEVPGMASVTKAAGKMSFDAMVSNLLTVISAGYGKCNDTTANTLQAVSYMLSKHPHVQERLHAEVDAVLGDPEARKNMTEEEIIEKLQENLFAQFPYATAVVNETQRIHPVTPFVGMEAINDTILDGYVIPKGTTIMGLSRVASLNYCPTPDPFQFKPERWIECTVEQRRQQDRLDWSFGGGPRVCPGRHLANLELVSAVVLVFSLYNLKELDRAPSAPPVIEGASFTSTIDNVYIRYIPRA</sequence>
<dbReference type="PROSITE" id="PS00086">
    <property type="entry name" value="CYTOCHROME_P450"/>
    <property type="match status" value="1"/>
</dbReference>
<dbReference type="Proteomes" id="UP000654370">
    <property type="component" value="Unassembled WGS sequence"/>
</dbReference>
<evidence type="ECO:0000313" key="5">
    <source>
        <dbReference type="EMBL" id="KAG2181418.1"/>
    </source>
</evidence>
<proteinExistence type="inferred from homology"/>
<dbReference type="GO" id="GO:0004497">
    <property type="term" value="F:monooxygenase activity"/>
    <property type="evidence" value="ECO:0007669"/>
    <property type="project" value="UniProtKB-KW"/>
</dbReference>
<dbReference type="PANTHER" id="PTHR24301">
    <property type="entry name" value="THROMBOXANE-A SYNTHASE"/>
    <property type="match status" value="1"/>
</dbReference>
<dbReference type="GO" id="GO:0020037">
    <property type="term" value="F:heme binding"/>
    <property type="evidence" value="ECO:0007669"/>
    <property type="project" value="InterPro"/>
</dbReference>
<dbReference type="AlphaFoldDB" id="A0A8H7UIV4"/>
<evidence type="ECO:0008006" key="7">
    <source>
        <dbReference type="Google" id="ProtNLM"/>
    </source>
</evidence>
<comment type="caution">
    <text evidence="5">The sequence shown here is derived from an EMBL/GenBank/DDBJ whole genome shotgun (WGS) entry which is preliminary data.</text>
</comment>
<keyword evidence="6" id="KW-1185">Reference proteome</keyword>
<dbReference type="InterPro" id="IPR017972">
    <property type="entry name" value="Cyt_P450_CS"/>
</dbReference>
<dbReference type="GO" id="GO:0005506">
    <property type="term" value="F:iron ion binding"/>
    <property type="evidence" value="ECO:0007669"/>
    <property type="project" value="InterPro"/>
</dbReference>
<dbReference type="InterPro" id="IPR036396">
    <property type="entry name" value="Cyt_P450_sf"/>
</dbReference>
<keyword evidence="2 3" id="KW-0408">Iron</keyword>
<evidence type="ECO:0000313" key="6">
    <source>
        <dbReference type="Proteomes" id="UP000654370"/>
    </source>
</evidence>
<evidence type="ECO:0000256" key="3">
    <source>
        <dbReference type="PIRSR" id="PIRSR602401-1"/>
    </source>
</evidence>
<organism evidence="5 6">
    <name type="scientific">Mortierella isabellina</name>
    <name type="common">Filamentous fungus</name>
    <name type="synonym">Umbelopsis isabellina</name>
    <dbReference type="NCBI Taxonomy" id="91625"/>
    <lineage>
        <taxon>Eukaryota</taxon>
        <taxon>Fungi</taxon>
        <taxon>Fungi incertae sedis</taxon>
        <taxon>Mucoromycota</taxon>
        <taxon>Mucoromycotina</taxon>
        <taxon>Umbelopsidomycetes</taxon>
        <taxon>Umbelopsidales</taxon>
        <taxon>Umbelopsidaceae</taxon>
        <taxon>Umbelopsis</taxon>
    </lineage>
</organism>
<keyword evidence="4" id="KW-0503">Monooxygenase</keyword>
<dbReference type="EMBL" id="JAEPQZ010000005">
    <property type="protein sequence ID" value="KAG2181418.1"/>
    <property type="molecule type" value="Genomic_DNA"/>
</dbReference>
<accession>A0A8H7UIV4</accession>
<dbReference type="Gene3D" id="1.10.630.10">
    <property type="entry name" value="Cytochrome P450"/>
    <property type="match status" value="1"/>
</dbReference>
<dbReference type="PRINTS" id="PR00385">
    <property type="entry name" value="P450"/>
</dbReference>
<protein>
    <recommendedName>
        <fullName evidence="7">Cytochrome P450</fullName>
    </recommendedName>
</protein>
<dbReference type="Pfam" id="PF00067">
    <property type="entry name" value="p450"/>
    <property type="match status" value="1"/>
</dbReference>
<reference evidence="5" key="1">
    <citation type="submission" date="2020-12" db="EMBL/GenBank/DDBJ databases">
        <title>Metabolic potential, ecology and presence of endohyphal bacteria is reflected in genomic diversity of Mucoromycotina.</title>
        <authorList>
            <person name="Muszewska A."/>
            <person name="Okrasinska A."/>
            <person name="Steczkiewicz K."/>
            <person name="Drgas O."/>
            <person name="Orlowska M."/>
            <person name="Perlinska-Lenart U."/>
            <person name="Aleksandrzak-Piekarczyk T."/>
            <person name="Szatraj K."/>
            <person name="Zielenkiewicz U."/>
            <person name="Pilsyk S."/>
            <person name="Malc E."/>
            <person name="Mieczkowski P."/>
            <person name="Kruszewska J.S."/>
            <person name="Biernat P."/>
            <person name="Pawlowska J."/>
        </authorList>
    </citation>
    <scope>NUCLEOTIDE SEQUENCE</scope>
    <source>
        <strain evidence="5">WA0000067209</strain>
    </source>
</reference>
<dbReference type="PANTHER" id="PTHR24301:SF2">
    <property type="entry name" value="THROMBOXANE-A SYNTHASE"/>
    <property type="match status" value="1"/>
</dbReference>
<dbReference type="OrthoDB" id="1470350at2759"/>
<dbReference type="InterPro" id="IPR002401">
    <property type="entry name" value="Cyt_P450_E_grp-I"/>
</dbReference>
<evidence type="ECO:0000256" key="2">
    <source>
        <dbReference type="ARBA" id="ARBA00023004"/>
    </source>
</evidence>
<keyword evidence="1 3" id="KW-0479">Metal-binding</keyword>
<evidence type="ECO:0000256" key="4">
    <source>
        <dbReference type="RuleBase" id="RU000461"/>
    </source>
</evidence>
<comment type="cofactor">
    <cofactor evidence="3">
        <name>heme</name>
        <dbReference type="ChEBI" id="CHEBI:30413"/>
    </cofactor>
</comment>